<keyword evidence="3 5" id="KW-0238">DNA-binding</keyword>
<dbReference type="InterPro" id="IPR003012">
    <property type="entry name" value="Tet_transcr_reg_TetR"/>
</dbReference>
<dbReference type="GO" id="GO:0003700">
    <property type="term" value="F:DNA-binding transcription factor activity"/>
    <property type="evidence" value="ECO:0007669"/>
    <property type="project" value="TreeGrafter"/>
</dbReference>
<dbReference type="PANTHER" id="PTHR30055:SF151">
    <property type="entry name" value="TRANSCRIPTIONAL REGULATORY PROTEIN"/>
    <property type="match status" value="1"/>
</dbReference>
<dbReference type="Pfam" id="PF00440">
    <property type="entry name" value="TetR_N"/>
    <property type="match status" value="1"/>
</dbReference>
<proteinExistence type="predicted"/>
<evidence type="ECO:0000313" key="8">
    <source>
        <dbReference type="Proteomes" id="UP000245683"/>
    </source>
</evidence>
<dbReference type="GO" id="GO:0045892">
    <property type="term" value="P:negative regulation of DNA-templated transcription"/>
    <property type="evidence" value="ECO:0007669"/>
    <property type="project" value="InterPro"/>
</dbReference>
<evidence type="ECO:0000256" key="1">
    <source>
        <dbReference type="ARBA" id="ARBA00022491"/>
    </source>
</evidence>
<dbReference type="SUPFAM" id="SSF46689">
    <property type="entry name" value="Homeodomain-like"/>
    <property type="match status" value="1"/>
</dbReference>
<dbReference type="GO" id="GO:0000976">
    <property type="term" value="F:transcription cis-regulatory region binding"/>
    <property type="evidence" value="ECO:0007669"/>
    <property type="project" value="TreeGrafter"/>
</dbReference>
<evidence type="ECO:0000256" key="5">
    <source>
        <dbReference type="PROSITE-ProRule" id="PRU00335"/>
    </source>
</evidence>
<evidence type="ECO:0000256" key="3">
    <source>
        <dbReference type="ARBA" id="ARBA00023125"/>
    </source>
</evidence>
<keyword evidence="1" id="KW-0678">Repressor</keyword>
<reference evidence="8" key="1">
    <citation type="submission" date="2018-05" db="EMBL/GenBank/DDBJ databases">
        <title>Micromonospora globispora sp. nov. and Micromonospora rugosa sp. nov., isolated from marine sediment.</title>
        <authorList>
            <person name="Carro L."/>
            <person name="Aysel V."/>
            <person name="Cetin D."/>
            <person name="Igual J.M."/>
            <person name="Klenk H.-P."/>
            <person name="Trujillo M.E."/>
            <person name="Sahin N."/>
        </authorList>
    </citation>
    <scope>NUCLEOTIDE SEQUENCE [LARGE SCALE GENOMIC DNA]</scope>
    <source>
        <strain evidence="8">S2904</strain>
    </source>
</reference>
<dbReference type="GO" id="GO:0046677">
    <property type="term" value="P:response to antibiotic"/>
    <property type="evidence" value="ECO:0007669"/>
    <property type="project" value="InterPro"/>
</dbReference>
<organism evidence="7 8">
    <name type="scientific">Micromonospora globispora</name>
    <dbReference type="NCBI Taxonomy" id="1450148"/>
    <lineage>
        <taxon>Bacteria</taxon>
        <taxon>Bacillati</taxon>
        <taxon>Actinomycetota</taxon>
        <taxon>Actinomycetes</taxon>
        <taxon>Micromonosporales</taxon>
        <taxon>Micromonosporaceae</taxon>
        <taxon>Micromonospora</taxon>
    </lineage>
</organism>
<evidence type="ECO:0000313" key="7">
    <source>
        <dbReference type="EMBL" id="PWU46104.1"/>
    </source>
</evidence>
<dbReference type="InterPro" id="IPR004111">
    <property type="entry name" value="Repressor_TetR_C"/>
</dbReference>
<dbReference type="OrthoDB" id="4540879at2"/>
<accession>A0A317K187</accession>
<comment type="caution">
    <text evidence="7">The sequence shown here is derived from an EMBL/GenBank/DDBJ whole genome shotgun (WGS) entry which is preliminary data.</text>
</comment>
<evidence type="ECO:0000259" key="6">
    <source>
        <dbReference type="PROSITE" id="PS50977"/>
    </source>
</evidence>
<dbReference type="InterPro" id="IPR036271">
    <property type="entry name" value="Tet_transcr_reg_TetR-rel_C_sf"/>
</dbReference>
<dbReference type="AlphaFoldDB" id="A0A317K187"/>
<dbReference type="Gene3D" id="1.10.357.10">
    <property type="entry name" value="Tetracycline Repressor, domain 2"/>
    <property type="match status" value="1"/>
</dbReference>
<dbReference type="PROSITE" id="PS50977">
    <property type="entry name" value="HTH_TETR_2"/>
    <property type="match status" value="1"/>
</dbReference>
<dbReference type="Proteomes" id="UP000245683">
    <property type="component" value="Unassembled WGS sequence"/>
</dbReference>
<dbReference type="PRINTS" id="PR00400">
    <property type="entry name" value="TETREPRESSOR"/>
</dbReference>
<dbReference type="InterPro" id="IPR050109">
    <property type="entry name" value="HTH-type_TetR-like_transc_reg"/>
</dbReference>
<dbReference type="SUPFAM" id="SSF48498">
    <property type="entry name" value="Tetracyclin repressor-like, C-terminal domain"/>
    <property type="match status" value="1"/>
</dbReference>
<dbReference type="Gene3D" id="1.10.10.60">
    <property type="entry name" value="Homeodomain-like"/>
    <property type="match status" value="1"/>
</dbReference>
<dbReference type="PANTHER" id="PTHR30055">
    <property type="entry name" value="HTH-TYPE TRANSCRIPTIONAL REGULATOR RUTR"/>
    <property type="match status" value="1"/>
</dbReference>
<evidence type="ECO:0000256" key="2">
    <source>
        <dbReference type="ARBA" id="ARBA00023015"/>
    </source>
</evidence>
<keyword evidence="8" id="KW-1185">Reference proteome</keyword>
<dbReference type="InterPro" id="IPR009057">
    <property type="entry name" value="Homeodomain-like_sf"/>
</dbReference>
<keyword evidence="2" id="KW-0805">Transcription regulation</keyword>
<dbReference type="InterPro" id="IPR001647">
    <property type="entry name" value="HTH_TetR"/>
</dbReference>
<dbReference type="EMBL" id="QGSV01000228">
    <property type="protein sequence ID" value="PWU46104.1"/>
    <property type="molecule type" value="Genomic_DNA"/>
</dbReference>
<name>A0A317K187_9ACTN</name>
<evidence type="ECO:0000256" key="4">
    <source>
        <dbReference type="ARBA" id="ARBA00023163"/>
    </source>
</evidence>
<dbReference type="Pfam" id="PF02909">
    <property type="entry name" value="TetR_C_1"/>
    <property type="match status" value="1"/>
</dbReference>
<protein>
    <submittedName>
        <fullName evidence="7">TetR family transcriptional regulator</fullName>
    </submittedName>
</protein>
<gene>
    <name evidence="7" type="ORF">DLJ46_19060</name>
</gene>
<sequence length="214" mass="22971">MYAVKAMPRPRSLTPAQLAAAALTVVDRDGLAGLTMRAVGKELGTSTMALYRYVADREELEGLVVELVLDRVDSTPPADLPWPERLRVLVERVRAATGAHPAVVPLFPAHRHRSPGVLRWSEAVLGVLTEAGFDGTRRVIALRGLLSYVIGAIQLEHLGPLSGSGTVTMAQLPRTDFPLMAETAQAARQVGPDEEFGGGLDVLLRGLVAHSDRD</sequence>
<feature type="DNA-binding region" description="H-T-H motif" evidence="5">
    <location>
        <begin position="35"/>
        <end position="54"/>
    </location>
</feature>
<keyword evidence="4" id="KW-0804">Transcription</keyword>
<feature type="domain" description="HTH tetR-type" evidence="6">
    <location>
        <begin position="12"/>
        <end position="72"/>
    </location>
</feature>